<sequence length="394" mass="44301">MESSSSSPGVSPVIISNCIEHLLHFTLSSSIDETLEFDLGLTNEYCSNLLINDPNHSNINELDSSEGHPSYPLYKRLASALYQCLESKAFVRNSVSDMQFQEDESFVKRIDNWNKLFYDNGYQLINMLKAVDFELHVQEPYFSQLRGGMKTIEGRCAVGNYNRIQTGALLLFNKRLLLEVQNVERYASFAEMLEAKSLERVLPGAKSIEEGVQIYRKFYTDEKEKLNGVVAISVSKPDSQPYITMASIVSELSYEGISSLLGLMHTSGTAGCVLPPPKSALLSSFLLPHEPTVRGSKLTEGARALAKHVNRASSGWWGNFDGNDFNKNLLALGVINHLITHCSWINIHYLQPDRCVLEIRVSEGYGARWSKDGSKFLGFLEPHMEDGHLKRWKH</sequence>
<dbReference type="SUPFAM" id="SSF88697">
    <property type="entry name" value="PUA domain-like"/>
    <property type="match status" value="1"/>
</dbReference>
<organism evidence="2 3">
    <name type="scientific">Thalictrum thalictroides</name>
    <name type="common">Rue-anemone</name>
    <name type="synonym">Anemone thalictroides</name>
    <dbReference type="NCBI Taxonomy" id="46969"/>
    <lineage>
        <taxon>Eukaryota</taxon>
        <taxon>Viridiplantae</taxon>
        <taxon>Streptophyta</taxon>
        <taxon>Embryophyta</taxon>
        <taxon>Tracheophyta</taxon>
        <taxon>Spermatophyta</taxon>
        <taxon>Magnoliopsida</taxon>
        <taxon>Ranunculales</taxon>
        <taxon>Ranunculaceae</taxon>
        <taxon>Thalictroideae</taxon>
        <taxon>Thalictrum</taxon>
    </lineage>
</organism>
<evidence type="ECO:0000313" key="3">
    <source>
        <dbReference type="Proteomes" id="UP000554482"/>
    </source>
</evidence>
<name>A0A7J6VW15_THATH</name>
<accession>A0A7J6VW15</accession>
<comment type="caution">
    <text evidence="2">The sequence shown here is derived from an EMBL/GenBank/DDBJ whole genome shotgun (WGS) entry which is preliminary data.</text>
</comment>
<dbReference type="EMBL" id="JABWDY010026337">
    <property type="protein sequence ID" value="KAF5188788.1"/>
    <property type="molecule type" value="Genomic_DNA"/>
</dbReference>
<dbReference type="PANTHER" id="PTHR34204">
    <property type="entry name" value="RNA-BINDING ASCH DOMAIN PROTEIN"/>
    <property type="match status" value="1"/>
</dbReference>
<dbReference type="PANTHER" id="PTHR34204:SF2">
    <property type="entry name" value="RNA-BINDING ASCH DOMAIN PROTEIN"/>
    <property type="match status" value="1"/>
</dbReference>
<dbReference type="SMART" id="SM01022">
    <property type="entry name" value="ASCH"/>
    <property type="match status" value="1"/>
</dbReference>
<dbReference type="Proteomes" id="UP000554482">
    <property type="component" value="Unassembled WGS sequence"/>
</dbReference>
<evidence type="ECO:0000259" key="1">
    <source>
        <dbReference type="SMART" id="SM01022"/>
    </source>
</evidence>
<dbReference type="OrthoDB" id="112749at2759"/>
<feature type="domain" description="ASCH" evidence="1">
    <location>
        <begin position="135"/>
        <end position="238"/>
    </location>
</feature>
<dbReference type="InterPro" id="IPR007374">
    <property type="entry name" value="ASCH_domain"/>
</dbReference>
<gene>
    <name evidence="2" type="ORF">FRX31_021624</name>
</gene>
<dbReference type="Pfam" id="PF04266">
    <property type="entry name" value="ASCH"/>
    <property type="match status" value="1"/>
</dbReference>
<reference evidence="2 3" key="1">
    <citation type="submission" date="2020-06" db="EMBL/GenBank/DDBJ databases">
        <title>Transcriptomic and genomic resources for Thalictrum thalictroides and T. hernandezii: Facilitating candidate gene discovery in an emerging model plant lineage.</title>
        <authorList>
            <person name="Arias T."/>
            <person name="Riano-Pachon D.M."/>
            <person name="Di Stilio V.S."/>
        </authorList>
    </citation>
    <scope>NUCLEOTIDE SEQUENCE [LARGE SCALE GENOMIC DNA]</scope>
    <source>
        <strain evidence="3">cv. WT478/WT964</strain>
        <tissue evidence="2">Leaves</tissue>
    </source>
</reference>
<dbReference type="AlphaFoldDB" id="A0A7J6VW15"/>
<protein>
    <submittedName>
        <fullName evidence="2">Rna-binding asch domain protein</fullName>
    </submittedName>
</protein>
<evidence type="ECO:0000313" key="2">
    <source>
        <dbReference type="EMBL" id="KAF5188788.1"/>
    </source>
</evidence>
<proteinExistence type="predicted"/>
<keyword evidence="3" id="KW-1185">Reference proteome</keyword>
<dbReference type="InterPro" id="IPR015947">
    <property type="entry name" value="PUA-like_sf"/>
</dbReference>
<dbReference type="Gene3D" id="2.30.130.30">
    <property type="entry name" value="Hypothetical protein"/>
    <property type="match status" value="1"/>
</dbReference>